<keyword evidence="2" id="KW-0812">Transmembrane</keyword>
<evidence type="ECO:0000313" key="3">
    <source>
        <dbReference type="EnsemblMetazoa" id="G25582.1:cds"/>
    </source>
</evidence>
<protein>
    <submittedName>
        <fullName evidence="3">Uncharacterized protein</fullName>
    </submittedName>
</protein>
<feature type="compositionally biased region" description="Basic and acidic residues" evidence="1">
    <location>
        <begin position="381"/>
        <end position="390"/>
    </location>
</feature>
<feature type="transmembrane region" description="Helical" evidence="2">
    <location>
        <begin position="211"/>
        <end position="234"/>
    </location>
</feature>
<dbReference type="AlphaFoldDB" id="A0A8W8KWJ1"/>
<accession>A0A8W8KWJ1</accession>
<feature type="region of interest" description="Disordered" evidence="1">
    <location>
        <begin position="358"/>
        <end position="390"/>
    </location>
</feature>
<feature type="compositionally biased region" description="Basic and acidic residues" evidence="1">
    <location>
        <begin position="521"/>
        <end position="535"/>
    </location>
</feature>
<reference evidence="3" key="1">
    <citation type="submission" date="2022-08" db="UniProtKB">
        <authorList>
            <consortium name="EnsemblMetazoa"/>
        </authorList>
    </citation>
    <scope>IDENTIFICATION</scope>
    <source>
        <strain evidence="3">05x7-T-G4-1.051#20</strain>
    </source>
</reference>
<dbReference type="EnsemblMetazoa" id="G25582.1">
    <property type="protein sequence ID" value="G25582.1:cds"/>
    <property type="gene ID" value="G25582"/>
</dbReference>
<feature type="compositionally biased region" description="Polar residues" evidence="1">
    <location>
        <begin position="507"/>
        <end position="520"/>
    </location>
</feature>
<feature type="region of interest" description="Disordered" evidence="1">
    <location>
        <begin position="459"/>
        <end position="481"/>
    </location>
</feature>
<name>A0A8W8KWJ1_MAGGI</name>
<keyword evidence="2" id="KW-0472">Membrane</keyword>
<sequence length="535" mass="60783">MSPGDLVQDYPGCLQHKKEEMKLTRSNTVSPGSSSVGEEIFYIMMFKVIFQVAVVAITVGARSEVKAGENSIDVVREPVATCSAISCGVTITVSSEYKVNEQWVIFKNHTAMRITEWNTEDHKYAASNTRYPPNCTSWCNFTITLEINKLTHKQDYGLYQLILRSFDDQGQKSKRVLNITVPSKQQEVSVKTSQKPEDTLTSVQELSFSTIMVIAVAGTSITIIICLTVCLIVFCRGRKAQTNNFLNLFQKRKNDNRKHRQSSLGVSTHLYDEVESVARNAYCELNEEAQKTSNHQYIQPIPEEAPMYKAPEIFSNTESPTNIRATPPDTTNDAMGYLQPSVKFRPEMAMFNQLYEEANKPKPKKPLEPTYSNSQKMPKFPKKEEQPKSSEKLILKTDLEIGKRSEVVYAQPHQHLKSDVQKSFCNDSSNIMQHEPMYGNENRTPPIPVKVLKTTIIERKQSQRETSSTNSTTPSVPPKPVCRIIPNQLYDEREGMYNKKRQVIATYSNPTKLPTKTYSRSKSDDTELSRVHSYK</sequence>
<evidence type="ECO:0000313" key="4">
    <source>
        <dbReference type="Proteomes" id="UP000005408"/>
    </source>
</evidence>
<feature type="region of interest" description="Disordered" evidence="1">
    <location>
        <begin position="507"/>
        <end position="535"/>
    </location>
</feature>
<keyword evidence="4" id="KW-1185">Reference proteome</keyword>
<keyword evidence="2" id="KW-1133">Transmembrane helix</keyword>
<organism evidence="3 4">
    <name type="scientific">Magallana gigas</name>
    <name type="common">Pacific oyster</name>
    <name type="synonym">Crassostrea gigas</name>
    <dbReference type="NCBI Taxonomy" id="29159"/>
    <lineage>
        <taxon>Eukaryota</taxon>
        <taxon>Metazoa</taxon>
        <taxon>Spiralia</taxon>
        <taxon>Lophotrochozoa</taxon>
        <taxon>Mollusca</taxon>
        <taxon>Bivalvia</taxon>
        <taxon>Autobranchia</taxon>
        <taxon>Pteriomorphia</taxon>
        <taxon>Ostreida</taxon>
        <taxon>Ostreoidea</taxon>
        <taxon>Ostreidae</taxon>
        <taxon>Magallana</taxon>
    </lineage>
</organism>
<proteinExistence type="predicted"/>
<dbReference type="Proteomes" id="UP000005408">
    <property type="component" value="Unassembled WGS sequence"/>
</dbReference>
<evidence type="ECO:0000256" key="2">
    <source>
        <dbReference type="SAM" id="Phobius"/>
    </source>
</evidence>
<evidence type="ECO:0000256" key="1">
    <source>
        <dbReference type="SAM" id="MobiDB-lite"/>
    </source>
</evidence>